<organism evidence="1 2">
    <name type="scientific">Mytilus edulis</name>
    <name type="common">Blue mussel</name>
    <dbReference type="NCBI Taxonomy" id="6550"/>
    <lineage>
        <taxon>Eukaryota</taxon>
        <taxon>Metazoa</taxon>
        <taxon>Spiralia</taxon>
        <taxon>Lophotrochozoa</taxon>
        <taxon>Mollusca</taxon>
        <taxon>Bivalvia</taxon>
        <taxon>Autobranchia</taxon>
        <taxon>Pteriomorphia</taxon>
        <taxon>Mytilida</taxon>
        <taxon>Mytiloidea</taxon>
        <taxon>Mytilidae</taxon>
        <taxon>Mytilinae</taxon>
        <taxon>Mytilus</taxon>
    </lineage>
</organism>
<comment type="caution">
    <text evidence="1">The sequence shown here is derived from an EMBL/GenBank/DDBJ whole genome shotgun (WGS) entry which is preliminary data.</text>
</comment>
<gene>
    <name evidence="1" type="ORF">MEDL_55343</name>
</gene>
<dbReference type="Proteomes" id="UP000683360">
    <property type="component" value="Unassembled WGS sequence"/>
</dbReference>
<keyword evidence="2" id="KW-1185">Reference proteome</keyword>
<protein>
    <submittedName>
        <fullName evidence="1">Uncharacterized protein</fullName>
    </submittedName>
</protein>
<name>A0A8S3U9T7_MYTED</name>
<dbReference type="OrthoDB" id="10067251at2759"/>
<dbReference type="AlphaFoldDB" id="A0A8S3U9T7"/>
<sequence>MENKTYFNKLRSLTKKKIQLEHHASNLKSYIDNNTIPKGLNIKLTPQTPGVKSSRFMKRWDDILFNCSFRLLQLLLSFSIYGYKQINSEINETYINTSLSVTPEDMDAIQRRLSDIQRIEKQNFKAKQNKKFKRDRLNQQCSFFEEDKILNLLIESKSKHPRKRRFKKQKRTVQDKLVVNLSSIELTTSEEKLLSKGLNFCPAPATVNNLQLETDVEAFARRLRLKEHFNRQQKKNLKEAGMNESDYESDEGDICIPKFKKKSKWNPPKSKNDNLESFITSVKAEVRSSISGKQVRNISKSESQAMINLKDRDEIVIKQADKGSAVVVMNKADYIEEGNPPQIFILNGFILALLCYFVINRNEEQQFVGQELISLGSM</sequence>
<proteinExistence type="predicted"/>
<dbReference type="EMBL" id="CAJPWZ010002694">
    <property type="protein sequence ID" value="CAG2243199.1"/>
    <property type="molecule type" value="Genomic_DNA"/>
</dbReference>
<evidence type="ECO:0000313" key="2">
    <source>
        <dbReference type="Proteomes" id="UP000683360"/>
    </source>
</evidence>
<reference evidence="1" key="1">
    <citation type="submission" date="2021-03" db="EMBL/GenBank/DDBJ databases">
        <authorList>
            <person name="Bekaert M."/>
        </authorList>
    </citation>
    <scope>NUCLEOTIDE SEQUENCE</scope>
</reference>
<accession>A0A8S3U9T7</accession>
<evidence type="ECO:0000313" key="1">
    <source>
        <dbReference type="EMBL" id="CAG2243199.1"/>
    </source>
</evidence>